<keyword evidence="1" id="KW-0472">Membrane</keyword>
<evidence type="ECO:0000256" key="1">
    <source>
        <dbReference type="SAM" id="Phobius"/>
    </source>
</evidence>
<feature type="transmembrane region" description="Helical" evidence="1">
    <location>
        <begin position="41"/>
        <end position="61"/>
    </location>
</feature>
<accession>S4NUV4</accession>
<dbReference type="EMBL" id="GAIX01011726">
    <property type="protein sequence ID" value="JAA80834.1"/>
    <property type="molecule type" value="Transcribed_RNA"/>
</dbReference>
<dbReference type="AlphaFoldDB" id="S4NUV4"/>
<sequence>HRICCRRTRSWRQTCARWAFSEPSPRLPSAGSIQRVCEITLMCYLMLTVPCGNLCYISVLLRQPPVTR</sequence>
<reference evidence="2" key="2">
    <citation type="submission" date="2013-05" db="EMBL/GenBank/DDBJ databases">
        <authorList>
            <person name="Carter J.-M."/>
            <person name="Baker S.C."/>
            <person name="Pink R."/>
            <person name="Carter D.R.F."/>
            <person name="Collins A."/>
            <person name="Tomlin J."/>
            <person name="Gibbs M."/>
            <person name="Breuker C.J."/>
        </authorList>
    </citation>
    <scope>NUCLEOTIDE SEQUENCE</scope>
    <source>
        <tissue evidence="2">Ovary</tissue>
    </source>
</reference>
<reference evidence="2" key="1">
    <citation type="journal article" date="2013" name="BMC Genomics">
        <title>Unscrambling butterfly oogenesis.</title>
        <authorList>
            <person name="Carter J.M."/>
            <person name="Baker S.C."/>
            <person name="Pink R."/>
            <person name="Carter D.R."/>
            <person name="Collins A."/>
            <person name="Tomlin J."/>
            <person name="Gibbs M."/>
            <person name="Breuker C.J."/>
        </authorList>
    </citation>
    <scope>NUCLEOTIDE SEQUENCE</scope>
    <source>
        <tissue evidence="2">Ovary</tissue>
    </source>
</reference>
<evidence type="ECO:0000313" key="2">
    <source>
        <dbReference type="EMBL" id="JAA80834.1"/>
    </source>
</evidence>
<keyword evidence="1" id="KW-0812">Transmembrane</keyword>
<feature type="non-terminal residue" evidence="2">
    <location>
        <position position="1"/>
    </location>
</feature>
<keyword evidence="1" id="KW-1133">Transmembrane helix</keyword>
<proteinExistence type="predicted"/>
<name>S4NUV4_9NEOP</name>
<protein>
    <submittedName>
        <fullName evidence="2">Uncharacterized protein</fullName>
    </submittedName>
</protein>
<organism evidence="2">
    <name type="scientific">Pararge aegeria</name>
    <name type="common">speckled wood butterfly</name>
    <dbReference type="NCBI Taxonomy" id="116150"/>
    <lineage>
        <taxon>Eukaryota</taxon>
        <taxon>Metazoa</taxon>
        <taxon>Ecdysozoa</taxon>
        <taxon>Arthropoda</taxon>
        <taxon>Hexapoda</taxon>
        <taxon>Insecta</taxon>
        <taxon>Pterygota</taxon>
        <taxon>Neoptera</taxon>
        <taxon>Endopterygota</taxon>
        <taxon>Lepidoptera</taxon>
        <taxon>Glossata</taxon>
        <taxon>Ditrysia</taxon>
        <taxon>Papilionoidea</taxon>
        <taxon>Nymphalidae</taxon>
        <taxon>Satyrinae</taxon>
        <taxon>Satyrini</taxon>
        <taxon>Parargina</taxon>
        <taxon>Pararge</taxon>
    </lineage>
</organism>